<sequence>MKTILVILLIISLALEASKKQNEKESFFFVKCVIYLFCSSIHSIILGIPAPIGACIMYFFSLFDPKNHIFKIKLILLGLFIFLLSVFNFSSITAPLQKAYLTTCTYNVSKIEVYSKSNDHSKYLFSISNKDQINKLTQSIQDSEPYANWYHKTLNDDMGYLLKLYSSQGINDVYISLYPTDDSNIYIGKYNLAYNNLDILSYVDQLYSRNPTILTLNTTQNVSINITNSSLLSNLWRCIIWNKPIDEINRPEGSFSIPAYLFFENYLGCNLNFSSDFNYAQLVNGDIIAIDPFLQHMLSEQLILSELDLVTEFQTFDSAHTSNYNSTNTNFTIERDPNDQYYGLYHYNYKKDEKVFLHTVNSAFTKFFILKYPYILILDHNNKSEYYLMLINQNVPDKHRYISKNETILPKSLSICPQNTNFAYIAEHGQNSSLFLVTDYYHSPKVIATGGIIDSLFLSDDYIVFTQKMDDLNLLCVYSIEHNQFIKYTPIPGDITLIKAADNKVYFCVQQKNNNNLYEGIFYIDTFLKIYKID</sequence>
<keyword evidence="1" id="KW-0472">Membrane</keyword>
<protein>
    <submittedName>
        <fullName evidence="2">Uncharacterized protein</fullName>
    </submittedName>
</protein>
<dbReference type="AlphaFoldDB" id="A0AA42DKU2"/>
<evidence type="ECO:0000256" key="1">
    <source>
        <dbReference type="SAM" id="Phobius"/>
    </source>
</evidence>
<keyword evidence="3" id="KW-1185">Reference proteome</keyword>
<proteinExistence type="predicted"/>
<dbReference type="RefSeq" id="WP_271011420.1">
    <property type="nucleotide sequence ID" value="NZ_JAQIFT010000017.1"/>
</dbReference>
<keyword evidence="1" id="KW-1133">Transmembrane helix</keyword>
<organism evidence="2 3">
    <name type="scientific">Holtiella tumoricola</name>
    <dbReference type="NCBI Taxonomy" id="3018743"/>
    <lineage>
        <taxon>Bacteria</taxon>
        <taxon>Bacillati</taxon>
        <taxon>Bacillota</taxon>
        <taxon>Clostridia</taxon>
        <taxon>Lachnospirales</taxon>
        <taxon>Cellulosilyticaceae</taxon>
        <taxon>Holtiella</taxon>
    </lineage>
</organism>
<comment type="caution">
    <text evidence="2">The sequence shown here is derived from an EMBL/GenBank/DDBJ whole genome shotgun (WGS) entry which is preliminary data.</text>
</comment>
<evidence type="ECO:0000313" key="3">
    <source>
        <dbReference type="Proteomes" id="UP001169242"/>
    </source>
</evidence>
<gene>
    <name evidence="2" type="ORF">PBV87_05355</name>
</gene>
<accession>A0AA42DKU2</accession>
<feature type="transmembrane region" description="Helical" evidence="1">
    <location>
        <begin position="72"/>
        <end position="90"/>
    </location>
</feature>
<reference evidence="2" key="1">
    <citation type="journal article" date="2023" name="Int. J. Syst. Evol. Microbiol.">
        <title>&lt;i&gt;Holtiella tumoricola&lt;/i&gt; gen. nov. sp. nov., isolated from a human clinical sample.</title>
        <authorList>
            <person name="Allen-Vercoe E."/>
            <person name="Daigneault M.C."/>
            <person name="Vancuren S.J."/>
            <person name="Cochrane K."/>
            <person name="O'Neal L.L."/>
            <person name="Sankaranarayanan K."/>
            <person name="Lawson P.A."/>
        </authorList>
    </citation>
    <scope>NUCLEOTIDE SEQUENCE</scope>
    <source>
        <strain evidence="2">CC70A</strain>
    </source>
</reference>
<dbReference type="EMBL" id="JAQIFT010000017">
    <property type="protein sequence ID" value="MDA3730927.1"/>
    <property type="molecule type" value="Genomic_DNA"/>
</dbReference>
<name>A0AA42DKU2_9FIRM</name>
<feature type="transmembrane region" description="Helical" evidence="1">
    <location>
        <begin position="33"/>
        <end position="60"/>
    </location>
</feature>
<evidence type="ECO:0000313" key="2">
    <source>
        <dbReference type="EMBL" id="MDA3730927.1"/>
    </source>
</evidence>
<dbReference type="Proteomes" id="UP001169242">
    <property type="component" value="Unassembled WGS sequence"/>
</dbReference>
<keyword evidence="1" id="KW-0812">Transmembrane</keyword>